<feature type="domain" description="Carboxymuconolactone decarboxylase-like" evidence="1">
    <location>
        <begin position="36"/>
        <end position="107"/>
    </location>
</feature>
<dbReference type="InterPro" id="IPR003779">
    <property type="entry name" value="CMD-like"/>
</dbReference>
<dbReference type="PATRIC" id="fig|547559.17.peg.1376"/>
<dbReference type="EMBL" id="AOHS01000028">
    <property type="protein sequence ID" value="ELY31064.1"/>
    <property type="molecule type" value="Genomic_DNA"/>
</dbReference>
<accession>L9V1Z0</accession>
<name>L9V1Z0_NATMM</name>
<reference evidence="2 3" key="1">
    <citation type="journal article" date="2014" name="PLoS Genet.">
        <title>Phylogenetically driven sequencing of extremely halophilic archaea reveals strategies for static and dynamic osmo-response.</title>
        <authorList>
            <person name="Becker E.A."/>
            <person name="Seitzer P.M."/>
            <person name="Tritt A."/>
            <person name="Larsen D."/>
            <person name="Krusor M."/>
            <person name="Yao A.I."/>
            <person name="Wu D."/>
            <person name="Madern D."/>
            <person name="Eisen J.A."/>
            <person name="Darling A.E."/>
            <person name="Facciotti M.T."/>
        </authorList>
    </citation>
    <scope>NUCLEOTIDE SEQUENCE [LARGE SCALE GENOMIC DNA]</scope>
    <source>
        <strain evidence="3">ATCC 43099 / DSM 3394 / CCM 3739 / CIP 104546 / IAM 13178 / JCM 8861 / NBRC 102185 / NCIMB 2190 / MS3</strain>
    </source>
</reference>
<dbReference type="SUPFAM" id="SSF69118">
    <property type="entry name" value="AhpD-like"/>
    <property type="match status" value="1"/>
</dbReference>
<dbReference type="GO" id="GO:0051920">
    <property type="term" value="F:peroxiredoxin activity"/>
    <property type="evidence" value="ECO:0007669"/>
    <property type="project" value="InterPro"/>
</dbReference>
<dbReference type="PANTHER" id="PTHR33930">
    <property type="entry name" value="ALKYL HYDROPEROXIDE REDUCTASE AHPD"/>
    <property type="match status" value="1"/>
</dbReference>
<dbReference type="Proteomes" id="UP000011543">
    <property type="component" value="Unassembled WGS sequence"/>
</dbReference>
<gene>
    <name evidence="2" type="ORF">C500_07066</name>
</gene>
<dbReference type="NCBIfam" id="TIGR00778">
    <property type="entry name" value="ahpD_dom"/>
    <property type="match status" value="1"/>
</dbReference>
<dbReference type="PANTHER" id="PTHR33930:SF2">
    <property type="entry name" value="BLR3452 PROTEIN"/>
    <property type="match status" value="1"/>
</dbReference>
<comment type="caution">
    <text evidence="2">The sequence shown here is derived from an EMBL/GenBank/DDBJ whole genome shotgun (WGS) entry which is preliminary data.</text>
</comment>
<sequence length="139" mass="15110">MEVTTMATPETQAEIEQILGQVPSWMETIAAPASDHSWGIFRDLTLGETELSPREKGLIGVGVAAAISCPYCTHFHREEARLADVSEDELEEAVSLASSTRYFSTTLHGNEIDMDEFVAETAETVDHLKEQEAAPAGAD</sequence>
<protein>
    <submittedName>
        <fullName evidence="2">Alkylhydroperoxidase</fullName>
    </submittedName>
</protein>
<dbReference type="InterPro" id="IPR004675">
    <property type="entry name" value="AhpD_core"/>
</dbReference>
<organism evidence="2 3">
    <name type="scientific">Natrialba magadii (strain ATCC 43099 / DSM 3394 / CCM 3739 / CIP 104546 / IAM 13178 / JCM 8861 / NBRC 102185 / NCIMB 2190 / MS3)</name>
    <name type="common">Natronobacterium magadii</name>
    <dbReference type="NCBI Taxonomy" id="547559"/>
    <lineage>
        <taxon>Archaea</taxon>
        <taxon>Methanobacteriati</taxon>
        <taxon>Methanobacteriota</taxon>
        <taxon>Stenosarchaea group</taxon>
        <taxon>Halobacteria</taxon>
        <taxon>Halobacteriales</taxon>
        <taxon>Natrialbaceae</taxon>
        <taxon>Natrialba</taxon>
    </lineage>
</organism>
<evidence type="ECO:0000313" key="2">
    <source>
        <dbReference type="EMBL" id="ELY31064.1"/>
    </source>
</evidence>
<dbReference type="InterPro" id="IPR029032">
    <property type="entry name" value="AhpD-like"/>
</dbReference>
<proteinExistence type="predicted"/>
<evidence type="ECO:0000313" key="3">
    <source>
        <dbReference type="Proteomes" id="UP000011543"/>
    </source>
</evidence>
<dbReference type="Gene3D" id="1.20.1290.10">
    <property type="entry name" value="AhpD-like"/>
    <property type="match status" value="1"/>
</dbReference>
<dbReference type="AlphaFoldDB" id="L9V1Z0"/>
<evidence type="ECO:0000259" key="1">
    <source>
        <dbReference type="Pfam" id="PF02627"/>
    </source>
</evidence>
<dbReference type="Pfam" id="PF02627">
    <property type="entry name" value="CMD"/>
    <property type="match status" value="1"/>
</dbReference>
<keyword evidence="2" id="KW-0575">Peroxidase</keyword>
<keyword evidence="2" id="KW-0560">Oxidoreductase</keyword>